<dbReference type="EMBL" id="PDCK01000043">
    <property type="protein sequence ID" value="PRQ29125.1"/>
    <property type="molecule type" value="Genomic_DNA"/>
</dbReference>
<proteinExistence type="predicted"/>
<protein>
    <submittedName>
        <fullName evidence="1">Uncharacterized protein</fullName>
    </submittedName>
</protein>
<dbReference type="Gramene" id="PRQ29125">
    <property type="protein sequence ID" value="PRQ29125"/>
    <property type="gene ID" value="RchiOBHm_Chr5g0010511"/>
</dbReference>
<comment type="caution">
    <text evidence="1">The sequence shown here is derived from an EMBL/GenBank/DDBJ whole genome shotgun (WGS) entry which is preliminary data.</text>
</comment>
<gene>
    <name evidence="1" type="ORF">RchiOBHm_Chr5g0010511</name>
</gene>
<sequence>MEFHLEDRSCHILTKTAAVIAFCGCRGSIILIHISHTRGYIRLYAIQNKTMITNRTKHA</sequence>
<evidence type="ECO:0000313" key="2">
    <source>
        <dbReference type="Proteomes" id="UP000238479"/>
    </source>
</evidence>
<reference evidence="1 2" key="1">
    <citation type="journal article" date="2018" name="Nat. Genet.">
        <title>The Rosa genome provides new insights in the design of modern roses.</title>
        <authorList>
            <person name="Bendahmane M."/>
        </authorList>
    </citation>
    <scope>NUCLEOTIDE SEQUENCE [LARGE SCALE GENOMIC DNA]</scope>
    <source>
        <strain evidence="2">cv. Old Blush</strain>
    </source>
</reference>
<name>A0A2P6Q4L6_ROSCH</name>
<accession>A0A2P6Q4L6</accession>
<dbReference type="Proteomes" id="UP000238479">
    <property type="component" value="Chromosome 5"/>
</dbReference>
<dbReference type="AlphaFoldDB" id="A0A2P6Q4L6"/>
<keyword evidence="2" id="KW-1185">Reference proteome</keyword>
<evidence type="ECO:0000313" key="1">
    <source>
        <dbReference type="EMBL" id="PRQ29125.1"/>
    </source>
</evidence>
<organism evidence="1 2">
    <name type="scientific">Rosa chinensis</name>
    <name type="common">China rose</name>
    <dbReference type="NCBI Taxonomy" id="74649"/>
    <lineage>
        <taxon>Eukaryota</taxon>
        <taxon>Viridiplantae</taxon>
        <taxon>Streptophyta</taxon>
        <taxon>Embryophyta</taxon>
        <taxon>Tracheophyta</taxon>
        <taxon>Spermatophyta</taxon>
        <taxon>Magnoliopsida</taxon>
        <taxon>eudicotyledons</taxon>
        <taxon>Gunneridae</taxon>
        <taxon>Pentapetalae</taxon>
        <taxon>rosids</taxon>
        <taxon>fabids</taxon>
        <taxon>Rosales</taxon>
        <taxon>Rosaceae</taxon>
        <taxon>Rosoideae</taxon>
        <taxon>Rosoideae incertae sedis</taxon>
        <taxon>Rosa</taxon>
    </lineage>
</organism>